<evidence type="ECO:0000313" key="2">
    <source>
        <dbReference type="Proteomes" id="UP000265520"/>
    </source>
</evidence>
<dbReference type="AlphaFoldDB" id="A0A392RG35"/>
<comment type="caution">
    <text evidence="1">The sequence shown here is derived from an EMBL/GenBank/DDBJ whole genome shotgun (WGS) entry which is preliminary data.</text>
</comment>
<sequence>ETIYIGWKRPQEGWIKFNNDMGACKDRGEIAGCGGLIRDSIGRWIKGYTRNLRLELVMPYMLKCGVYT</sequence>
<proteinExistence type="predicted"/>
<accession>A0A392RG35</accession>
<evidence type="ECO:0000313" key="1">
    <source>
        <dbReference type="EMBL" id="MCI34555.1"/>
    </source>
</evidence>
<keyword evidence="2" id="KW-1185">Reference proteome</keyword>
<dbReference type="EMBL" id="LXQA010214861">
    <property type="protein sequence ID" value="MCI34555.1"/>
    <property type="molecule type" value="Genomic_DNA"/>
</dbReference>
<feature type="non-terminal residue" evidence="1">
    <location>
        <position position="1"/>
    </location>
</feature>
<organism evidence="1 2">
    <name type="scientific">Trifolium medium</name>
    <dbReference type="NCBI Taxonomy" id="97028"/>
    <lineage>
        <taxon>Eukaryota</taxon>
        <taxon>Viridiplantae</taxon>
        <taxon>Streptophyta</taxon>
        <taxon>Embryophyta</taxon>
        <taxon>Tracheophyta</taxon>
        <taxon>Spermatophyta</taxon>
        <taxon>Magnoliopsida</taxon>
        <taxon>eudicotyledons</taxon>
        <taxon>Gunneridae</taxon>
        <taxon>Pentapetalae</taxon>
        <taxon>rosids</taxon>
        <taxon>fabids</taxon>
        <taxon>Fabales</taxon>
        <taxon>Fabaceae</taxon>
        <taxon>Papilionoideae</taxon>
        <taxon>50 kb inversion clade</taxon>
        <taxon>NPAAA clade</taxon>
        <taxon>Hologalegina</taxon>
        <taxon>IRL clade</taxon>
        <taxon>Trifolieae</taxon>
        <taxon>Trifolium</taxon>
    </lineage>
</organism>
<reference evidence="1 2" key="1">
    <citation type="journal article" date="2018" name="Front. Plant Sci.">
        <title>Red Clover (Trifolium pratense) and Zigzag Clover (T. medium) - A Picture of Genomic Similarities and Differences.</title>
        <authorList>
            <person name="Dluhosova J."/>
            <person name="Istvanek J."/>
            <person name="Nedelnik J."/>
            <person name="Repkova J."/>
        </authorList>
    </citation>
    <scope>NUCLEOTIDE SEQUENCE [LARGE SCALE GENOMIC DNA]</scope>
    <source>
        <strain evidence="2">cv. 10/8</strain>
        <tissue evidence="1">Leaf</tissue>
    </source>
</reference>
<protein>
    <submittedName>
        <fullName evidence="1">Ribonuclease H</fullName>
    </submittedName>
</protein>
<name>A0A392RG35_9FABA</name>
<dbReference type="Proteomes" id="UP000265520">
    <property type="component" value="Unassembled WGS sequence"/>
</dbReference>